<name>A0ABV4FX77_9BRAD</name>
<dbReference type="InterPro" id="IPR036849">
    <property type="entry name" value="Enolase-like_C_sf"/>
</dbReference>
<dbReference type="Gene3D" id="3.20.20.120">
    <property type="entry name" value="Enolase-like C-terminal domain"/>
    <property type="match status" value="1"/>
</dbReference>
<dbReference type="Proteomes" id="UP001565369">
    <property type="component" value="Unassembled WGS sequence"/>
</dbReference>
<dbReference type="EMBL" id="JBGBZJ010000003">
    <property type="protein sequence ID" value="MEY9456221.1"/>
    <property type="molecule type" value="Genomic_DNA"/>
</dbReference>
<comment type="caution">
    <text evidence="1">The sequence shown here is derived from an EMBL/GenBank/DDBJ whole genome shotgun (WGS) entry which is preliminary data.</text>
</comment>
<evidence type="ECO:0000313" key="2">
    <source>
        <dbReference type="Proteomes" id="UP001565369"/>
    </source>
</evidence>
<gene>
    <name evidence="1" type="ORF">ABIG07_005169</name>
</gene>
<accession>A0ABV4FX77</accession>
<proteinExistence type="predicted"/>
<organism evidence="1 2">
    <name type="scientific">Bradyrhizobium ottawaense</name>
    <dbReference type="NCBI Taxonomy" id="931866"/>
    <lineage>
        <taxon>Bacteria</taxon>
        <taxon>Pseudomonadati</taxon>
        <taxon>Pseudomonadota</taxon>
        <taxon>Alphaproteobacteria</taxon>
        <taxon>Hyphomicrobiales</taxon>
        <taxon>Nitrobacteraceae</taxon>
        <taxon>Bradyrhizobium</taxon>
    </lineage>
</organism>
<reference evidence="1 2" key="1">
    <citation type="submission" date="2024-07" db="EMBL/GenBank/DDBJ databases">
        <title>Genomic Encyclopedia of Type Strains, Phase V (KMG-V): Genome sequencing to study the core and pangenomes of soil and plant-associated prokaryotes.</title>
        <authorList>
            <person name="Whitman W."/>
        </authorList>
    </citation>
    <scope>NUCLEOTIDE SEQUENCE [LARGE SCALE GENOMIC DNA]</scope>
    <source>
        <strain evidence="1 2">USDA 152</strain>
    </source>
</reference>
<protein>
    <recommendedName>
        <fullName evidence="3">Mandelate racemase</fullName>
    </recommendedName>
</protein>
<evidence type="ECO:0000313" key="1">
    <source>
        <dbReference type="EMBL" id="MEY9456221.1"/>
    </source>
</evidence>
<sequence>MAGLVRAIRVLPRATRNVDARDKPGHDDLSRTIPVRLKLRDIAFFERPVQFARPFRFGAITINATPQLFVRAEIEVEGRGVAVGASAELLVPKWFDKRPELSPAQTVDGLRRSLEIARGLYLARTGFLTAFDLHASCIGAQVATCAKKNIPPLAAAYGPAEIDKAILDALLRAAETSFFDGMAGNIAGIDARLSPDLVGLDITTFLSGRVPLERVAIRHTVGLDDAVEGERGVADARENSGARYFKLKLSGDPAADAARLSRIGKELATLGHDYKVTLDANEQYADLAALQALMDRLDHDAALRPIATRLLYVEQPMPRDITRQSPLGALAAHGFIIDEADDSYDAFPAARALGYCGISSKSCKGLYKSIINATRAAKWSANGERFFVTGEDLTCQAGLAVQQDLALGAFLGVTHAERNGHHYVDGFGDTPLAEAQAFAAADPDLYADTGQGIRLSIHDGDLLTGSLHATGFATSVHPDWSALLPLEQPRSLQEHLT</sequence>
<evidence type="ECO:0008006" key="3">
    <source>
        <dbReference type="Google" id="ProtNLM"/>
    </source>
</evidence>
<keyword evidence="2" id="KW-1185">Reference proteome</keyword>
<dbReference type="SUPFAM" id="SSF51604">
    <property type="entry name" value="Enolase C-terminal domain-like"/>
    <property type="match status" value="1"/>
</dbReference>